<dbReference type="PANTHER" id="PTHR14119:SF3">
    <property type="entry name" value="ISOCHORISMATASE DOMAIN-CONTAINING PROTEIN 2"/>
    <property type="match status" value="1"/>
</dbReference>
<sequence length="181" mass="19634">MLTLNRRTSLLLLVDLQGKLHPAIEGGPAVVREALRLANLARLFDIPVWATEHCPDRIGPLLPELAALSEATFHKTSFDACRTPAFRDALPAERTDIVVCGYEAHVCVMQTALGLLGLGRRVWAVRDAMGSRRAANREAALARLAGAGSTIITTEMAGFEWAEDAADPRWRSLLALVKDPG</sequence>
<dbReference type="RefSeq" id="WP_318648671.1">
    <property type="nucleotide sequence ID" value="NZ_CP137852.1"/>
</dbReference>
<accession>A0ABZ0PGH1</accession>
<evidence type="ECO:0000313" key="3">
    <source>
        <dbReference type="Proteomes" id="UP001305521"/>
    </source>
</evidence>
<evidence type="ECO:0000259" key="1">
    <source>
        <dbReference type="Pfam" id="PF00857"/>
    </source>
</evidence>
<proteinExistence type="predicted"/>
<dbReference type="InterPro" id="IPR050993">
    <property type="entry name" value="Isochorismatase_domain"/>
</dbReference>
<dbReference type="Proteomes" id="UP001305521">
    <property type="component" value="Chromosome"/>
</dbReference>
<dbReference type="Gene3D" id="3.40.50.850">
    <property type="entry name" value="Isochorismatase-like"/>
    <property type="match status" value="1"/>
</dbReference>
<dbReference type="PANTHER" id="PTHR14119">
    <property type="entry name" value="HYDROLASE"/>
    <property type="match status" value="1"/>
</dbReference>
<gene>
    <name evidence="2" type="ORF">R9Z33_21760</name>
</gene>
<dbReference type="EMBL" id="CP137852">
    <property type="protein sequence ID" value="WPB84707.1"/>
    <property type="molecule type" value="Genomic_DNA"/>
</dbReference>
<dbReference type="InterPro" id="IPR000868">
    <property type="entry name" value="Isochorismatase-like_dom"/>
</dbReference>
<dbReference type="InterPro" id="IPR036380">
    <property type="entry name" value="Isochorismatase-like_sf"/>
</dbReference>
<dbReference type="Pfam" id="PF00857">
    <property type="entry name" value="Isochorismatase"/>
    <property type="match status" value="1"/>
</dbReference>
<name>A0ABZ0PGH1_9PROT</name>
<organism evidence="2 3">
    <name type="scientific">Sediminicoccus rosea</name>
    <dbReference type="NCBI Taxonomy" id="1225128"/>
    <lineage>
        <taxon>Bacteria</taxon>
        <taxon>Pseudomonadati</taxon>
        <taxon>Pseudomonadota</taxon>
        <taxon>Alphaproteobacteria</taxon>
        <taxon>Acetobacterales</taxon>
        <taxon>Roseomonadaceae</taxon>
        <taxon>Sediminicoccus</taxon>
    </lineage>
</organism>
<protein>
    <submittedName>
        <fullName evidence="2">Isochorismatase family protein</fullName>
    </submittedName>
</protein>
<evidence type="ECO:0000313" key="2">
    <source>
        <dbReference type="EMBL" id="WPB84707.1"/>
    </source>
</evidence>
<reference evidence="2 3" key="1">
    <citation type="submission" date="2023-11" db="EMBL/GenBank/DDBJ databases">
        <title>Arctic aerobic anoxygenic photoheterotroph Sediminicoccus rosea KRV36 adapts its photosynthesis to long days of polar summer.</title>
        <authorList>
            <person name="Tomasch J."/>
            <person name="Kopejtka K."/>
            <person name="Bily T."/>
            <person name="Gardiner A.T."/>
            <person name="Gardian Z."/>
            <person name="Shivaramu S."/>
            <person name="Koblizek M."/>
            <person name="Engelhardt F."/>
            <person name="Kaftan D."/>
        </authorList>
    </citation>
    <scope>NUCLEOTIDE SEQUENCE [LARGE SCALE GENOMIC DNA]</scope>
    <source>
        <strain evidence="2 3">R-30</strain>
    </source>
</reference>
<feature type="domain" description="Isochorismatase-like" evidence="1">
    <location>
        <begin position="9"/>
        <end position="155"/>
    </location>
</feature>
<dbReference type="SUPFAM" id="SSF52499">
    <property type="entry name" value="Isochorismatase-like hydrolases"/>
    <property type="match status" value="1"/>
</dbReference>
<keyword evidence="3" id="KW-1185">Reference proteome</keyword>